<comment type="caution">
    <text evidence="1">The sequence shown here is derived from an EMBL/GenBank/DDBJ whole genome shotgun (WGS) entry which is preliminary data.</text>
</comment>
<evidence type="ECO:0000313" key="2">
    <source>
        <dbReference type="Proteomes" id="UP000652761"/>
    </source>
</evidence>
<sequence>MASARVVGMAWEDDLVCLVTNTGILYWYPTVGDRPAPAKEAMELGDAVGKAFGVFEGGHRAAEESFKDHMKGFLKASGELLLELGKSSWDITQQSPGGRRTPSW</sequence>
<keyword evidence="2" id="KW-1185">Reference proteome</keyword>
<dbReference type="AlphaFoldDB" id="A0A843TMV8"/>
<name>A0A843TMV8_COLES</name>
<accession>A0A843TMV8</accession>
<protein>
    <submittedName>
        <fullName evidence="1">Uncharacterized protein</fullName>
    </submittedName>
</protein>
<reference evidence="1" key="1">
    <citation type="submission" date="2017-07" db="EMBL/GenBank/DDBJ databases">
        <title>Taro Niue Genome Assembly and Annotation.</title>
        <authorList>
            <person name="Atibalentja N."/>
            <person name="Keating K."/>
            <person name="Fields C.J."/>
        </authorList>
    </citation>
    <scope>NUCLEOTIDE SEQUENCE</scope>
    <source>
        <strain evidence="1">Niue_2</strain>
        <tissue evidence="1">Leaf</tissue>
    </source>
</reference>
<gene>
    <name evidence="1" type="ORF">Taro_002151</name>
</gene>
<proteinExistence type="predicted"/>
<dbReference type="Proteomes" id="UP000652761">
    <property type="component" value="Unassembled WGS sequence"/>
</dbReference>
<dbReference type="EMBL" id="NMUH01000049">
    <property type="protein sequence ID" value="MQL69879.1"/>
    <property type="molecule type" value="Genomic_DNA"/>
</dbReference>
<evidence type="ECO:0000313" key="1">
    <source>
        <dbReference type="EMBL" id="MQL69879.1"/>
    </source>
</evidence>
<organism evidence="1 2">
    <name type="scientific">Colocasia esculenta</name>
    <name type="common">Wild taro</name>
    <name type="synonym">Arum esculentum</name>
    <dbReference type="NCBI Taxonomy" id="4460"/>
    <lineage>
        <taxon>Eukaryota</taxon>
        <taxon>Viridiplantae</taxon>
        <taxon>Streptophyta</taxon>
        <taxon>Embryophyta</taxon>
        <taxon>Tracheophyta</taxon>
        <taxon>Spermatophyta</taxon>
        <taxon>Magnoliopsida</taxon>
        <taxon>Liliopsida</taxon>
        <taxon>Araceae</taxon>
        <taxon>Aroideae</taxon>
        <taxon>Colocasieae</taxon>
        <taxon>Colocasia</taxon>
    </lineage>
</organism>